<comment type="caution">
    <text evidence="16">The sequence shown here is derived from an EMBL/GenBank/DDBJ whole genome shotgun (WGS) entry which is preliminary data.</text>
</comment>
<evidence type="ECO:0000256" key="9">
    <source>
        <dbReference type="ARBA" id="ARBA00033999"/>
    </source>
</evidence>
<dbReference type="FunFam" id="1.10.579.10:FF:000003">
    <property type="entry name" value="Deoxyribodipyrimidine photo-lyase"/>
    <property type="match status" value="1"/>
</dbReference>
<dbReference type="InterPro" id="IPR018394">
    <property type="entry name" value="DNA_photolyase_1_CS_C"/>
</dbReference>
<dbReference type="PANTHER" id="PTHR11455:SF9">
    <property type="entry name" value="CRYPTOCHROME CIRCADIAN CLOCK 5 ISOFORM X1"/>
    <property type="match status" value="1"/>
</dbReference>
<dbReference type="GO" id="GO:0071949">
    <property type="term" value="F:FAD binding"/>
    <property type="evidence" value="ECO:0007669"/>
    <property type="project" value="TreeGrafter"/>
</dbReference>
<dbReference type="InterPro" id="IPR002081">
    <property type="entry name" value="Cryptochrome/DNA_photolyase_1"/>
</dbReference>
<evidence type="ECO:0000256" key="13">
    <source>
        <dbReference type="PIRSR" id="PIRSR602081-2"/>
    </source>
</evidence>
<evidence type="ECO:0000256" key="2">
    <source>
        <dbReference type="ARBA" id="ARBA00005862"/>
    </source>
</evidence>
<dbReference type="PRINTS" id="PR00147">
    <property type="entry name" value="DNAPHOTLYASE"/>
</dbReference>
<evidence type="ECO:0000259" key="15">
    <source>
        <dbReference type="PROSITE" id="PS51645"/>
    </source>
</evidence>
<comment type="catalytic activity">
    <reaction evidence="9">
        <text>cyclobutadipyrimidine (in DNA) = 2 pyrimidine residues (in DNA).</text>
        <dbReference type="EC" id="4.1.99.3"/>
    </reaction>
</comment>
<dbReference type="EC" id="4.1.99.3" evidence="3"/>
<organism evidence="16 17">
    <name type="scientific">Vibrio navarrensis</name>
    <dbReference type="NCBI Taxonomy" id="29495"/>
    <lineage>
        <taxon>Bacteria</taxon>
        <taxon>Pseudomonadati</taxon>
        <taxon>Pseudomonadota</taxon>
        <taxon>Gammaproteobacteria</taxon>
        <taxon>Vibrionales</taxon>
        <taxon>Vibrionaceae</taxon>
        <taxon>Vibrio</taxon>
    </lineage>
</organism>
<dbReference type="SUPFAM" id="SSF48173">
    <property type="entry name" value="Cryptochrome/photolyase FAD-binding domain"/>
    <property type="match status" value="1"/>
</dbReference>
<evidence type="ECO:0000313" key="16">
    <source>
        <dbReference type="EMBL" id="KGK12208.1"/>
    </source>
</evidence>
<evidence type="ECO:0000256" key="6">
    <source>
        <dbReference type="ARBA" id="ARBA00022827"/>
    </source>
</evidence>
<feature type="domain" description="Photolyase/cryptochrome alpha/beta" evidence="15">
    <location>
        <begin position="1"/>
        <end position="133"/>
    </location>
</feature>
<dbReference type="InterPro" id="IPR036155">
    <property type="entry name" value="Crypto/Photolyase_N_sf"/>
</dbReference>
<evidence type="ECO:0000256" key="4">
    <source>
        <dbReference type="ARBA" id="ARBA00014046"/>
    </source>
</evidence>
<proteinExistence type="inferred from homology"/>
<dbReference type="GO" id="GO:0000719">
    <property type="term" value="P:photoreactive repair"/>
    <property type="evidence" value="ECO:0007669"/>
    <property type="project" value="UniProtKB-ARBA"/>
</dbReference>
<comment type="similarity">
    <text evidence="2">Belongs to the DNA photolyase class-1 family.</text>
</comment>
<dbReference type="InterPro" id="IPR036134">
    <property type="entry name" value="Crypto/Photolyase_FAD-like_sf"/>
</dbReference>
<evidence type="ECO:0000256" key="11">
    <source>
        <dbReference type="ARBA" id="ARBA00083107"/>
    </source>
</evidence>
<keyword evidence="17" id="KW-1185">Reference proteome</keyword>
<feature type="binding site" evidence="12">
    <location>
        <begin position="236"/>
        <end position="240"/>
    </location>
    <ligand>
        <name>FAD</name>
        <dbReference type="ChEBI" id="CHEBI:57692"/>
    </ligand>
</feature>
<dbReference type="EMBL" id="JMCG01000001">
    <property type="protein sequence ID" value="KGK12208.1"/>
    <property type="molecule type" value="Genomic_DNA"/>
</dbReference>
<comment type="cofactor">
    <cofactor evidence="1">
        <name>(6R)-5,10-methylene-5,6,7,8-tetrahydrofolate</name>
        <dbReference type="ChEBI" id="CHEBI:15636"/>
    </cofactor>
</comment>
<keyword evidence="16" id="KW-0456">Lyase</keyword>
<dbReference type="GO" id="GO:0009416">
    <property type="term" value="P:response to light stimulus"/>
    <property type="evidence" value="ECO:0007669"/>
    <property type="project" value="TreeGrafter"/>
</dbReference>
<gene>
    <name evidence="16" type="ORF">EA26_13140</name>
</gene>
<dbReference type="Pfam" id="PF00875">
    <property type="entry name" value="DNA_photolyase"/>
    <property type="match status" value="1"/>
</dbReference>
<dbReference type="Gene3D" id="3.40.50.620">
    <property type="entry name" value="HUPs"/>
    <property type="match status" value="1"/>
</dbReference>
<dbReference type="NCBIfam" id="NF007955">
    <property type="entry name" value="PRK10674.1"/>
    <property type="match status" value="1"/>
</dbReference>
<name>A0A099LVE1_9VIBR</name>
<dbReference type="GO" id="GO:0003677">
    <property type="term" value="F:DNA binding"/>
    <property type="evidence" value="ECO:0007669"/>
    <property type="project" value="TreeGrafter"/>
</dbReference>
<dbReference type="Proteomes" id="UP000029994">
    <property type="component" value="Unassembled WGS sequence"/>
</dbReference>
<dbReference type="Pfam" id="PF03441">
    <property type="entry name" value="FAD_binding_7"/>
    <property type="match status" value="1"/>
</dbReference>
<dbReference type="InterPro" id="IPR006050">
    <property type="entry name" value="DNA_photolyase_N"/>
</dbReference>
<keyword evidence="5 12" id="KW-0285">Flavoprotein</keyword>
<sequence>MKLVWFRRDLRVIDNPALQYATENSQQVVACFVATPAQWQSQHMAPIQADWIWRRLPELQRDLAALNIPMLYAEVDTYQQSAEQVASWARQLGADSVAINAEYEVNEQARDHWLEAELRQSGMHLQSFHDKCLMPPGSVRNKQGEYFKVFTPFKRAWLSQFTLPVITTSSAVAPCHLPQSLAEQILTPDAPFSFPRKASDAWPADSTSILQRLRDFCATSVDTYDKQRDFPAVAGTSQLSPYLALGALSVRQCIVRLHWQQAFLSPGRETWLSELIWREFYQHLIWFEPKLVKGAGFVEWESKLCWPGKSAWLTTWQQGQTGYPIVDAAMRQLNETGWMHNRLRMIVASFLTKDLHLNWRDGEQYFMQNLIDGDFAANNGGWQWSASTGCDGQPYFRIFNPTSQGEKFDPDGRFIRRWVPELTSVPDKYIHQPWNWPGKSMLSYPAPMVDHKREREITLAEYKRAKDSD</sequence>
<keyword evidence="7 14" id="KW-0157">Chromophore</keyword>
<dbReference type="eggNOG" id="COG0415">
    <property type="taxonomic scope" value="Bacteria"/>
</dbReference>
<feature type="binding site" evidence="12">
    <location>
        <position position="224"/>
    </location>
    <ligand>
        <name>FAD</name>
        <dbReference type="ChEBI" id="CHEBI:57692"/>
    </ligand>
</feature>
<evidence type="ECO:0000256" key="8">
    <source>
        <dbReference type="ARBA" id="ARBA00031671"/>
    </source>
</evidence>
<evidence type="ECO:0000256" key="3">
    <source>
        <dbReference type="ARBA" id="ARBA00013149"/>
    </source>
</evidence>
<evidence type="ECO:0000256" key="1">
    <source>
        <dbReference type="ARBA" id="ARBA00001932"/>
    </source>
</evidence>
<feature type="binding site" evidence="12">
    <location>
        <begin position="372"/>
        <end position="374"/>
    </location>
    <ligand>
        <name>FAD</name>
        <dbReference type="ChEBI" id="CHEBI:57692"/>
    </ligand>
</feature>
<feature type="site" description="Electron transfer via tryptophanyl radical" evidence="13">
    <location>
        <position position="382"/>
    </location>
</feature>
<evidence type="ECO:0000256" key="7">
    <source>
        <dbReference type="ARBA" id="ARBA00022991"/>
    </source>
</evidence>
<dbReference type="InterPro" id="IPR014729">
    <property type="entry name" value="Rossmann-like_a/b/a_fold"/>
</dbReference>
<dbReference type="RefSeq" id="WP_039428048.1">
    <property type="nucleotide sequence ID" value="NZ_CP061844.1"/>
</dbReference>
<evidence type="ECO:0000256" key="5">
    <source>
        <dbReference type="ARBA" id="ARBA00022630"/>
    </source>
</evidence>
<dbReference type="SUPFAM" id="SSF52425">
    <property type="entry name" value="Cryptochrome/photolyase, N-terminal domain"/>
    <property type="match status" value="1"/>
</dbReference>
<accession>A0A099LVE1</accession>
<evidence type="ECO:0000256" key="10">
    <source>
        <dbReference type="ARBA" id="ARBA00059220"/>
    </source>
</evidence>
<evidence type="ECO:0000256" key="14">
    <source>
        <dbReference type="RuleBase" id="RU004182"/>
    </source>
</evidence>
<evidence type="ECO:0000313" key="17">
    <source>
        <dbReference type="Proteomes" id="UP000029994"/>
    </source>
</evidence>
<dbReference type="GeneID" id="43684099"/>
<feature type="site" description="Electron transfer via tryptophanyl radical" evidence="13">
    <location>
        <position position="359"/>
    </location>
</feature>
<reference evidence="16 17" key="1">
    <citation type="submission" date="2014-04" db="EMBL/GenBank/DDBJ databases">
        <title>Genome sequencing of Vibrio navarrensis strains.</title>
        <authorList>
            <person name="Gladney L.M."/>
            <person name="Katz L.S."/>
            <person name="Marino-Ramirez L."/>
            <person name="Jordan I.K."/>
        </authorList>
    </citation>
    <scope>NUCLEOTIDE SEQUENCE [LARGE SCALE GENOMIC DNA]</scope>
    <source>
        <strain evidence="16 17">ATCC 51183</strain>
    </source>
</reference>
<dbReference type="STRING" id="29495.EA26_13140"/>
<comment type="similarity">
    <text evidence="14">Belongs to the DNA photolyase family.</text>
</comment>
<dbReference type="PANTHER" id="PTHR11455">
    <property type="entry name" value="CRYPTOCHROME"/>
    <property type="match status" value="1"/>
</dbReference>
<dbReference type="PROSITE" id="PS00691">
    <property type="entry name" value="DNA_PHOTOLYASES_1_2"/>
    <property type="match status" value="1"/>
</dbReference>
<dbReference type="Gene3D" id="1.10.579.10">
    <property type="entry name" value="DNA Cyclobutane Dipyrimidine Photolyase, subunit A, domain 3"/>
    <property type="match status" value="1"/>
</dbReference>
<feature type="site" description="Electron transfer via tryptophanyl radical" evidence="13">
    <location>
        <position position="306"/>
    </location>
</feature>
<dbReference type="Gene3D" id="1.25.40.80">
    <property type="match status" value="1"/>
</dbReference>
<evidence type="ECO:0000256" key="12">
    <source>
        <dbReference type="PIRSR" id="PIRSR602081-1"/>
    </source>
</evidence>
<dbReference type="AlphaFoldDB" id="A0A099LVE1"/>
<keyword evidence="6 12" id="KW-0274">FAD</keyword>
<comment type="function">
    <text evidence="10">Involved in repair of UV radiation-induced DNA damage. Catalyzes the light-dependent monomerization (300-600 nm) of cyclobutyl pyrimidine dimers (in cis-syn configuration), which are formed between adjacent bases on the same DNA strand upon exposure to ultraviolet radiation.</text>
</comment>
<feature type="binding site" evidence="12">
    <location>
        <begin position="274"/>
        <end position="281"/>
    </location>
    <ligand>
        <name>FAD</name>
        <dbReference type="ChEBI" id="CHEBI:57692"/>
    </ligand>
</feature>
<dbReference type="PROSITE" id="PS00394">
    <property type="entry name" value="DNA_PHOTOLYASES_1_1"/>
    <property type="match status" value="1"/>
</dbReference>
<protein>
    <recommendedName>
        <fullName evidence="4">Deoxyribodipyrimidine photo-lyase</fullName>
        <ecNumber evidence="3">4.1.99.3</ecNumber>
    </recommendedName>
    <alternativeName>
        <fullName evidence="8">DNA photolyase</fullName>
    </alternativeName>
    <alternativeName>
        <fullName evidence="11">Photoreactivating enzyme</fullName>
    </alternativeName>
</protein>
<dbReference type="GO" id="GO:0003904">
    <property type="term" value="F:deoxyribodipyrimidine photo-lyase activity"/>
    <property type="evidence" value="ECO:0007669"/>
    <property type="project" value="UniProtKB-EC"/>
</dbReference>
<dbReference type="PROSITE" id="PS51645">
    <property type="entry name" value="PHR_CRY_ALPHA_BETA"/>
    <property type="match status" value="1"/>
</dbReference>
<comment type="cofactor">
    <cofactor evidence="12">
        <name>FAD</name>
        <dbReference type="ChEBI" id="CHEBI:57692"/>
    </cofactor>
    <text evidence="12">Binds 1 FAD per subunit.</text>
</comment>
<dbReference type="InterPro" id="IPR005101">
    <property type="entry name" value="Cryptochr/Photolyase_FAD-bd"/>
</dbReference>
<feature type="binding site" evidence="12">
    <location>
        <position position="271"/>
    </location>
    <ligand>
        <name>FAD</name>
        <dbReference type="ChEBI" id="CHEBI:57692"/>
    </ligand>
</feature>